<protein>
    <submittedName>
        <fullName evidence="1">tRNA uracil 4-sulfurtransferase ThiI</fullName>
        <ecNumber evidence="1">2.8.1.4</ecNumber>
    </submittedName>
</protein>
<keyword evidence="1" id="KW-0808">Transferase</keyword>
<reference evidence="1" key="1">
    <citation type="submission" date="2024-07" db="EMBL/GenBank/DDBJ databases">
        <title>Metagenome and Metagenome-Assembled Genomes of Archaea from a hot spring from the geothermal field of Los Azufres, Mexico.</title>
        <authorList>
            <person name="Marin-Paredes R."/>
            <person name="Martinez-Romero E."/>
            <person name="Servin-Garciduenas L.E."/>
        </authorList>
    </citation>
    <scope>NUCLEOTIDE SEQUENCE</scope>
    <source>
        <strain evidence="1">AZ1-454</strain>
    </source>
</reference>
<name>A0ACC6TRD9_9CREN</name>
<evidence type="ECO:0000313" key="2">
    <source>
        <dbReference type="Proteomes" id="UP000053480"/>
    </source>
</evidence>
<sequence length="489" mass="54216">LLFSALPHSLLACASLILQDKRIALESHFLPMKVLIVRYSEVGIKGDFTRRKMERLLINNLLASAKRKGCGKVKVVHGEGRIFLYGDVDCLAKSSTMVFGVKSVSPAEELEFTSLDQIAEKAEELWKEEVKGRSFAVRVRRLGQHPFSSIDVADAIGSRLVKYGRVNLDSPEVELHVEVRKDMAYFYDQVLEGPGGLPLGSEGRVLALFSGGIDSPVASWMVMKRGVYVDFLYCNLGSEVTKNAVLDVARKLIEWSVGYTPKFFLAECGKITKGIMTGLDKRLWPIAFKRALYLLADKLATSKGYGGIVTGESLGQVSTQNLSALKVLNRGISLPILRPLLGFDKDEIVKMARHIGTYEYSSKIPEFCSVFSFHPKTKFTYRVIEEVDKVVSSAVDEVLGAVREVKLYGEEEEPDLQGLKVDVLPEGAVLVDLTGKAENAVRLTPRQVMEFVFKNGPDKTYVFLTGGDKFNVDLVRSLRKMGVKAFVLS</sequence>
<dbReference type="Proteomes" id="UP000053480">
    <property type="component" value="Unassembled WGS sequence"/>
</dbReference>
<comment type="caution">
    <text evidence="1">The sequence shown here is derived from an EMBL/GenBank/DDBJ whole genome shotgun (WGS) entry which is preliminary data.</text>
</comment>
<dbReference type="EC" id="2.8.1.4" evidence="1"/>
<evidence type="ECO:0000313" key="1">
    <source>
        <dbReference type="EMBL" id="MEW9492419.1"/>
    </source>
</evidence>
<proteinExistence type="predicted"/>
<dbReference type="EMBL" id="JZWS03000032">
    <property type="protein sequence ID" value="MEW9492419.1"/>
    <property type="molecule type" value="Genomic_DNA"/>
</dbReference>
<gene>
    <name evidence="1" type="primary">thiI</name>
    <name evidence="1" type="ORF">TQ35_0009525</name>
</gene>
<organism evidence="1 2">
    <name type="scientific">Candidatus Aramenus sulfurataquae</name>
    <dbReference type="NCBI Taxonomy" id="1326980"/>
    <lineage>
        <taxon>Archaea</taxon>
        <taxon>Thermoproteota</taxon>
        <taxon>Thermoprotei</taxon>
        <taxon>Sulfolobales</taxon>
        <taxon>Sulfolobaceae</taxon>
        <taxon>Candidatus Aramenus</taxon>
    </lineage>
</organism>
<feature type="non-terminal residue" evidence="1">
    <location>
        <position position="1"/>
    </location>
</feature>
<accession>A0ACC6TRD9</accession>